<dbReference type="SUPFAM" id="SSF47370">
    <property type="entry name" value="Bromodomain"/>
    <property type="match status" value="1"/>
</dbReference>
<dbReference type="Proteomes" id="UP000184330">
    <property type="component" value="Unassembled WGS sequence"/>
</dbReference>
<dbReference type="PROSITE" id="PS50014">
    <property type="entry name" value="BROMODOMAIN_2"/>
    <property type="match status" value="1"/>
</dbReference>
<dbReference type="OrthoDB" id="784962at2759"/>
<evidence type="ECO:0008006" key="10">
    <source>
        <dbReference type="Google" id="ProtNLM"/>
    </source>
</evidence>
<evidence type="ECO:0000256" key="2">
    <source>
        <dbReference type="ARBA" id="ARBA00023117"/>
    </source>
</evidence>
<dbReference type="EMBL" id="FJOG01000030">
    <property type="protein sequence ID" value="CZR65319.1"/>
    <property type="molecule type" value="Genomic_DNA"/>
</dbReference>
<evidence type="ECO:0000259" key="6">
    <source>
        <dbReference type="PROSITE" id="PS50013"/>
    </source>
</evidence>
<evidence type="ECO:0000313" key="9">
    <source>
        <dbReference type="Proteomes" id="UP000184330"/>
    </source>
</evidence>
<evidence type="ECO:0000256" key="3">
    <source>
        <dbReference type="PROSITE-ProRule" id="PRU00035"/>
    </source>
</evidence>
<name>A0A1L7XJV6_9HELO</name>
<dbReference type="Gene3D" id="1.20.920.10">
    <property type="entry name" value="Bromodomain-like"/>
    <property type="match status" value="1"/>
</dbReference>
<dbReference type="Pfam" id="PF00439">
    <property type="entry name" value="Bromodomain"/>
    <property type="match status" value="1"/>
</dbReference>
<evidence type="ECO:0000313" key="8">
    <source>
        <dbReference type="EMBL" id="CZR65319.1"/>
    </source>
</evidence>
<dbReference type="SMART" id="SM00298">
    <property type="entry name" value="CHROMO"/>
    <property type="match status" value="1"/>
</dbReference>
<dbReference type="InterPro" id="IPR016197">
    <property type="entry name" value="Chromo-like_dom_sf"/>
</dbReference>
<feature type="coiled-coil region" evidence="4">
    <location>
        <begin position="163"/>
        <end position="190"/>
    </location>
</feature>
<feature type="compositionally biased region" description="Acidic residues" evidence="5">
    <location>
        <begin position="403"/>
        <end position="414"/>
    </location>
</feature>
<dbReference type="PANTHER" id="PTHR15398">
    <property type="entry name" value="BROMODOMAIN-CONTAINING PROTEIN 8"/>
    <property type="match status" value="1"/>
</dbReference>
<dbReference type="STRING" id="576137.A0A1L7XJV6"/>
<feature type="region of interest" description="Disordered" evidence="5">
    <location>
        <begin position="23"/>
        <end position="95"/>
    </location>
</feature>
<dbReference type="Gene3D" id="2.40.50.40">
    <property type="match status" value="1"/>
</dbReference>
<dbReference type="CDD" id="cd04369">
    <property type="entry name" value="Bromodomain"/>
    <property type="match status" value="1"/>
</dbReference>
<dbReference type="CDD" id="cd18966">
    <property type="entry name" value="chromodomain"/>
    <property type="match status" value="1"/>
</dbReference>
<evidence type="ECO:0000256" key="1">
    <source>
        <dbReference type="ARBA" id="ARBA00011353"/>
    </source>
</evidence>
<reference evidence="8 9" key="1">
    <citation type="submission" date="2016-03" db="EMBL/GenBank/DDBJ databases">
        <authorList>
            <person name="Ploux O."/>
        </authorList>
    </citation>
    <scope>NUCLEOTIDE SEQUENCE [LARGE SCALE GENOMIC DNA]</scope>
    <source>
        <strain evidence="8 9">UAMH 11012</strain>
    </source>
</reference>
<dbReference type="GO" id="GO:0035267">
    <property type="term" value="C:NuA4 histone acetyltransferase complex"/>
    <property type="evidence" value="ECO:0007669"/>
    <property type="project" value="TreeGrafter"/>
</dbReference>
<dbReference type="PANTHER" id="PTHR15398:SF4">
    <property type="entry name" value="BROMODOMAIN-CONTAINING PROTEIN 8 ISOFORM X1"/>
    <property type="match status" value="1"/>
</dbReference>
<evidence type="ECO:0000256" key="4">
    <source>
        <dbReference type="SAM" id="Coils"/>
    </source>
</evidence>
<protein>
    <recommendedName>
        <fullName evidence="10">Chromo domain-containing protein</fullName>
    </recommendedName>
</protein>
<sequence length="698" mass="77449">MEEGPSIELRSRAVQALGCLARKRPWDSVEQSSPIERRIGSPVLPQLGEITPKPTPIQLHHLRNPKSGDQVAVPTSEVGPPHSAVQGRDADAEDGRPLVTAPISILLDKIDALTKARDRAFEICDDDMRRNTRLQTQLQSSISTLITERDLAIKQNGELQLKLHNLKAGLRSLSAEKDEALRARDAAMKASRLQKTTLCSAGVNNGESFDLFTKALVASNGGVAPAPVVVRPGSLFNLVPDSIVQRLGLSSHFGNVAVLGLRDHNIHTNQYCRFDIKVAGVNTTIDAAVVPVAKCSSIQLGRLWVRMANLLSDLDHHTYYIPDPQGNLMKLPVELHKEATDHFKQHQPGATSVGDSMALCHATDGDDSADKVADRMMHARKDKSRLEGSVIEAGEYELKNCEADDSPTSEVDEPDLSRPFPTTAQLSRDYGENKVYPVERILAEKVDRGATYYLILWDGFPEARSTWEPRKNILDPSILDAWRRRKLLEDSGKQPSFDLVKFEKEVQRLKGNRHQCTNASGKRVGKSSLTSANGETQPYTLRQKRNSFQRGGRELEPEGSISATQTKEILMVLDQVRRTQAGSNFRAPVLNLWPECADAYTAKISNHIDLGTIEEKLRKGIYLSIRDFRDDVCLLYQNALVFNGIDHTITSAAFEVQKTILAAINKNGNVTCMDARRRSFGKVGEDRRTVQMRRGRAI</sequence>
<gene>
    <name evidence="8" type="ORF">PAC_15219</name>
</gene>
<evidence type="ECO:0000256" key="5">
    <source>
        <dbReference type="SAM" id="MobiDB-lite"/>
    </source>
</evidence>
<dbReference type="InterPro" id="IPR023780">
    <property type="entry name" value="Chromo_domain"/>
</dbReference>
<dbReference type="InterPro" id="IPR036427">
    <property type="entry name" value="Bromodomain-like_sf"/>
</dbReference>
<dbReference type="SUPFAM" id="SSF54160">
    <property type="entry name" value="Chromo domain-like"/>
    <property type="match status" value="1"/>
</dbReference>
<feature type="region of interest" description="Disordered" evidence="5">
    <location>
        <begin position="402"/>
        <end position="424"/>
    </location>
</feature>
<dbReference type="Pfam" id="PF00385">
    <property type="entry name" value="Chromo"/>
    <property type="match status" value="1"/>
</dbReference>
<keyword evidence="2 3" id="KW-0103">Bromodomain</keyword>
<dbReference type="PROSITE" id="PS50013">
    <property type="entry name" value="CHROMO_2"/>
    <property type="match status" value="1"/>
</dbReference>
<keyword evidence="4" id="KW-0175">Coiled coil</keyword>
<dbReference type="InterPro" id="IPR000953">
    <property type="entry name" value="Chromo/chromo_shadow_dom"/>
</dbReference>
<accession>A0A1L7XJV6</accession>
<keyword evidence="9" id="KW-1185">Reference proteome</keyword>
<organism evidence="8 9">
    <name type="scientific">Phialocephala subalpina</name>
    <dbReference type="NCBI Taxonomy" id="576137"/>
    <lineage>
        <taxon>Eukaryota</taxon>
        <taxon>Fungi</taxon>
        <taxon>Dikarya</taxon>
        <taxon>Ascomycota</taxon>
        <taxon>Pezizomycotina</taxon>
        <taxon>Leotiomycetes</taxon>
        <taxon>Helotiales</taxon>
        <taxon>Mollisiaceae</taxon>
        <taxon>Phialocephala</taxon>
        <taxon>Phialocephala fortinii species complex</taxon>
    </lineage>
</organism>
<dbReference type="SMART" id="SM00297">
    <property type="entry name" value="BROMO"/>
    <property type="match status" value="1"/>
</dbReference>
<comment type="subunit">
    <text evidence="1">Component of the NuA4 histone acetyltransferase complex.</text>
</comment>
<proteinExistence type="predicted"/>
<dbReference type="GO" id="GO:0006338">
    <property type="term" value="P:chromatin remodeling"/>
    <property type="evidence" value="ECO:0007669"/>
    <property type="project" value="UniProtKB-ARBA"/>
</dbReference>
<feature type="domain" description="Bromo" evidence="7">
    <location>
        <begin position="577"/>
        <end position="650"/>
    </location>
</feature>
<dbReference type="AlphaFoldDB" id="A0A1L7XJV6"/>
<dbReference type="InterPro" id="IPR001487">
    <property type="entry name" value="Bromodomain"/>
</dbReference>
<feature type="region of interest" description="Disordered" evidence="5">
    <location>
        <begin position="513"/>
        <end position="535"/>
    </location>
</feature>
<feature type="domain" description="Chromo" evidence="6">
    <location>
        <begin position="436"/>
        <end position="494"/>
    </location>
</feature>
<evidence type="ECO:0000259" key="7">
    <source>
        <dbReference type="PROSITE" id="PS50014"/>
    </source>
</evidence>